<evidence type="ECO:0000259" key="3">
    <source>
        <dbReference type="SMART" id="SM00912"/>
    </source>
</evidence>
<feature type="domain" description="Filamentous haemagglutinin FhaB/tRNA nuclease CdiA-like TPS" evidence="3">
    <location>
        <begin position="64"/>
        <end position="185"/>
    </location>
</feature>
<dbReference type="InterPro" id="IPR012334">
    <property type="entry name" value="Pectin_lyas_fold"/>
</dbReference>
<feature type="region of interest" description="Disordered" evidence="1">
    <location>
        <begin position="2175"/>
        <end position="2200"/>
    </location>
</feature>
<organism evidence="4 5">
    <name type="scientific">Pseudomonas phytophila</name>
    <dbReference type="NCBI Taxonomy" id="2867264"/>
    <lineage>
        <taxon>Bacteria</taxon>
        <taxon>Pseudomonadati</taxon>
        <taxon>Pseudomonadota</taxon>
        <taxon>Gammaproteobacteria</taxon>
        <taxon>Pseudomonadales</taxon>
        <taxon>Pseudomonadaceae</taxon>
        <taxon>Pseudomonas</taxon>
    </lineage>
</organism>
<reference evidence="4" key="1">
    <citation type="submission" date="2021-08" db="EMBL/GenBank/DDBJ databases">
        <title>Complete genome sequence of Pseudomonas phytophila.</title>
        <authorList>
            <person name="Weir B.S."/>
            <person name="Templeton M.D."/>
            <person name="Arshed S."/>
            <person name="Andersen M.T."/>
            <person name="Jayaraman J."/>
        </authorList>
    </citation>
    <scope>NUCLEOTIDE SEQUENCE</scope>
    <source>
        <strain evidence="4">ICMP 23753</strain>
    </source>
</reference>
<dbReference type="Pfam" id="PF13332">
    <property type="entry name" value="Fil_haemagg_2"/>
    <property type="match status" value="2"/>
</dbReference>
<dbReference type="SUPFAM" id="SSF51126">
    <property type="entry name" value="Pectin lyase-like"/>
    <property type="match status" value="1"/>
</dbReference>
<dbReference type="InterPro" id="IPR025157">
    <property type="entry name" value="Hemagglutinin_rpt"/>
</dbReference>
<proteinExistence type="predicted"/>
<evidence type="ECO:0000313" key="5">
    <source>
        <dbReference type="Proteomes" id="UP001063228"/>
    </source>
</evidence>
<feature type="compositionally biased region" description="Low complexity" evidence="1">
    <location>
        <begin position="2191"/>
        <end position="2200"/>
    </location>
</feature>
<dbReference type="EMBL" id="CP081201">
    <property type="protein sequence ID" value="UXZ94150.1"/>
    <property type="molecule type" value="Genomic_DNA"/>
</dbReference>
<dbReference type="InterPro" id="IPR010069">
    <property type="entry name" value="CdiA_FHA1_rpt"/>
</dbReference>
<dbReference type="Gene3D" id="2.160.20.10">
    <property type="entry name" value="Single-stranded right-handed beta-helix, Pectin lyase-like"/>
    <property type="match status" value="1"/>
</dbReference>
<dbReference type="CDD" id="cd20695">
    <property type="entry name" value="CdiA-CT_5T87E_Ct"/>
    <property type="match status" value="1"/>
</dbReference>
<dbReference type="NCBIfam" id="TIGR01731">
    <property type="entry name" value="fil_hemag_20aa"/>
    <property type="match status" value="8"/>
</dbReference>
<feature type="transmembrane region" description="Helical" evidence="2">
    <location>
        <begin position="1755"/>
        <end position="1779"/>
    </location>
</feature>
<keyword evidence="2" id="KW-1133">Transmembrane helix</keyword>
<dbReference type="RefSeq" id="WP_263267264.1">
    <property type="nucleotide sequence ID" value="NZ_CP081201.1"/>
</dbReference>
<dbReference type="InterPro" id="IPR006915">
    <property type="entry name" value="DUF637_hemagglutn_put"/>
</dbReference>
<name>A0ABY6F8E4_9PSED</name>
<evidence type="ECO:0000256" key="1">
    <source>
        <dbReference type="SAM" id="MobiDB-lite"/>
    </source>
</evidence>
<dbReference type="InterPro" id="IPR008638">
    <property type="entry name" value="FhaB/CdiA-like_TPS"/>
</dbReference>
<dbReference type="Pfam" id="PF05860">
    <property type="entry name" value="TPS"/>
    <property type="match status" value="1"/>
</dbReference>
<dbReference type="InterPro" id="IPR011050">
    <property type="entry name" value="Pectin_lyase_fold/virulence"/>
</dbReference>
<keyword evidence="2" id="KW-0812">Transmembrane</keyword>
<evidence type="ECO:0000256" key="2">
    <source>
        <dbReference type="SAM" id="Phobius"/>
    </source>
</evidence>
<dbReference type="Pfam" id="PF04830">
    <property type="entry name" value="DUF637"/>
    <property type="match status" value="1"/>
</dbReference>
<dbReference type="SMART" id="SM00912">
    <property type="entry name" value="Haemagg_act"/>
    <property type="match status" value="1"/>
</dbReference>
<sequence>MDVKQLAFLARQPSAALNSRESFWGMPKRGIALILANAMFWQPLMVQAEGIAVSGGGTSLTTAGNGVQVINIAKPNGTGLSHNTFDQYNVGSQGVILNNATSQTQSTQLGGIIIGNSNLQGTAATTILNEVTGNNRTQLKGYTEVAGQAARVIIANPYGITCNGCGFINTPQATLTTGKPVLDQGRLDHFQVDGGDISLEGAGLNASNIEQFDLITRSATLNAKLYAKKLNVVTGRNKVDAKTLDATALADDGSVKPELAIDSSALGGMYAGSIKLVGTEQGVGVRLNGELAASAGDIQLDANGNLRIAQASANGVVKVKADSLDVQGVVSGNSVDLQTTQALNVHQNIVARDKVTLTSGGQLTNNAVIESGVNADDSRNTTGDISLTAKDLRNVGSVVASRDLKVKTTQDLNNDAGTLASNAALELEVDGLLSNQNDGLIYSRNANTKIKAGSLDNSKGTLLAAQGLDVNVTGDIANRNGRVIARDGVLSVKAANLNNAGQLTGKSVDLAVTNALNNRDGSIESDTTLTVSAASVDNQNGTVRAVGTSGLTRFSIDGAFDNSDGTVETANNALELSVGSLINTGGSVLHIGRGDFGLSTRTVMRAGGSLVTHGDLTLNADSWINSSVIQAGRLIVNVDHFTQTADGQLLASTELQGSGVDWTNNGLIASDGDLMIDLSGEYAGAGQATSQGDLWLDAGSLKLAEAGRITGGGTTDVYVSGALNNAGRISASQDLLINAGSLENRGTLSAAEYVTINTGELLNEGGLIFSGADMELRGTKVTNRFGDIYSMGDLTIAKNAAGDRAQVIENISGTLESAGDMSLSADAVTNRKDVLTLANKRVNAYITHSCAHCSDEWNVWYYVNEIYERTVTEDSASAFMTIGGNLTVTGTSFLNQYSSVSAVKDIDITVDDFKNEGTTLATITYRAHYRNPADQEPGSIYLGLIDPGGAVNEFNKYSAKYVPLYRRADGSYFYQQESGLSTTLNPDYDPTKNMPVPTAVTRYGVFSATQVTTPGKSIDAVIQSGGDTTIIANDEFNNSIQKVSAPIVTSDSQVDASGALQATTPFIAQLNTQLPADLAQQQVDPLTLPGFVIPDSENGLFRLSSGPTSQNIPDANGQVTPHKYLIETNSALTDLKQFMSSDYLLDKLGYDPALSAKRLGDGLYEQRLIQQAIVARTGQRFIDGQTSDEAQFKYLMNNAAASKDALNLSVGVTLTAEQVAALTDDIVWMEEREVKGEKVLVPVLYLAQADNRLAPTGALIAGNNVSLTAGANLENAGTLRAGNNLSALSGKDLINSGLMQANARLDALATNNIANQAGGIIKGNDVSITSLFGSVLNERTVTTYAGSNTSGKGNWNWSQDFVDNAARIEAGNTLGINAAGDFTSVGSVLSSGADMKIDAGGSVNILSTQQNNRIADGESHDDSTIRQHASQVIAGGALTVNADNDITAVASQIEAKTDVTLTAGKNLTLASAADEDHTYTKGSSITRQEDHVRQVAATVKAGGDVKLSATEDLTMIASRIAAGDEASLIAGKDLNILAAQNSDYTLFDMKKEGGFGSKETQRDEVTQITHVGSEITTGGNLTLKSTGDQLYQAAKLDSGKDLTIDSGGSITFEGVKDLHQESHEKSKNSLAWTSMSGKGNTDETLRQTQMIAKGELAIRAVDGLKIDIKEVNKQTVSQTIDAMVKADPQLAWLKEAEKRGDVDWQLIKETHDAYKYSHSSLGQGAMLAIIIIVTIVTAGTGTAATVGVAASDAMVAAGFAGAATAASAAAVASFSAAVAQAAVSVVNNKGDLGAAFKDVTSADAMKGYLISGLAAGFAAGVLDKSFGVKTADLSKATHGFELGTMDGFTKFAGYTVAQGGFNAVANTAINGGSLKDNLAQVAISSAADVLTAGIYNKLGSQLEFSGLTAKVGAHALVGGLIAELAGGDFRTGALAGGANEAFVASVGDKIFAENSRDQLLAMTSQLIGLTVAAAAGGSDKDQAVASWVASQATKFNSLDHPTAERLLDELKACKANRCSADQQRSLIARIEKISADRSALLAACPTAECREAIRAKTIALDDPVAQELVAWYRERVSYDMVGLLTGDPSQIAMPAQGYDPWGAKYVTDDQIILALNIQQNTLTPAQQAYLDSWNKETGWMDRAVGRVLTVAEKAEMLVSLGNAMLTEGWGKASGGNSASGSGVVQGGSGAGTKATGASGESAGAMRRLDYEAAPYHGKVDNAVKSRAPINGQEALDFSIQVKPTSPRRVGIDYDSKDFVVFDKTLDTTYHGHVRSWSDLHPDMQKALQQAGMADRKGNILTGGKR</sequence>
<gene>
    <name evidence="4" type="ORF">K3169_17420</name>
</gene>
<keyword evidence="5" id="KW-1185">Reference proteome</keyword>
<keyword evidence="2" id="KW-0472">Membrane</keyword>
<protein>
    <submittedName>
        <fullName evidence="4">DUF637 domain-containing protein</fullName>
    </submittedName>
</protein>
<dbReference type="NCBIfam" id="TIGR01901">
    <property type="entry name" value="adhes_NPXG"/>
    <property type="match status" value="1"/>
</dbReference>
<evidence type="ECO:0000313" key="4">
    <source>
        <dbReference type="EMBL" id="UXZ94150.1"/>
    </source>
</evidence>
<accession>A0ABY6F8E4</accession>
<dbReference type="Proteomes" id="UP001063228">
    <property type="component" value="Chromosome"/>
</dbReference>
<feature type="transmembrane region" description="Helical" evidence="2">
    <location>
        <begin position="1725"/>
        <end position="1748"/>
    </location>
</feature>